<comment type="similarity">
    <text evidence="1">Belongs to the VPS18 family.</text>
</comment>
<comment type="subcellular location">
    <subcellularLocation>
        <location evidence="6">Endomembrane system</location>
        <topology evidence="6">Peripheral membrane protein</topology>
        <orientation evidence="6">Cytoplasmic side</orientation>
    </subcellularLocation>
</comment>
<dbReference type="PROSITE" id="PS50236">
    <property type="entry name" value="CHCR"/>
    <property type="match status" value="1"/>
</dbReference>
<dbReference type="Pfam" id="PF05131">
    <property type="entry name" value="Pep3_Vps18"/>
    <property type="match status" value="1"/>
</dbReference>
<accession>A0AAV7YGX7</accession>
<protein>
    <submittedName>
        <fullName evidence="11">Vacuolar protein sorting-associated protein 18</fullName>
    </submittedName>
</protein>
<evidence type="ECO:0000256" key="3">
    <source>
        <dbReference type="ARBA" id="ARBA00022771"/>
    </source>
</evidence>
<feature type="domain" description="Pep3/Vps18 RING C-terminal" evidence="10">
    <location>
        <begin position="970"/>
        <end position="1072"/>
    </location>
</feature>
<evidence type="ECO:0000259" key="9">
    <source>
        <dbReference type="Pfam" id="PF05131"/>
    </source>
</evidence>
<name>A0AAV7YGX7_9EUKA</name>
<evidence type="ECO:0000256" key="1">
    <source>
        <dbReference type="ARBA" id="ARBA00010454"/>
    </source>
</evidence>
<feature type="compositionally biased region" description="Basic residues" evidence="8">
    <location>
        <begin position="400"/>
        <end position="410"/>
    </location>
</feature>
<gene>
    <name evidence="11" type="ORF">M0812_25768</name>
</gene>
<keyword evidence="2" id="KW-0479">Metal-binding</keyword>
<dbReference type="PANTHER" id="PTHR23323">
    <property type="entry name" value="VACUOLAR PROTEIN SORTING-ASSOCIATED PROTEIN"/>
    <property type="match status" value="1"/>
</dbReference>
<comment type="caution">
    <text evidence="11">The sequence shown here is derived from an EMBL/GenBank/DDBJ whole genome shotgun (WGS) entry which is preliminary data.</text>
</comment>
<dbReference type="SUPFAM" id="SSF57850">
    <property type="entry name" value="RING/U-box"/>
    <property type="match status" value="1"/>
</dbReference>
<dbReference type="SUPFAM" id="SSF50978">
    <property type="entry name" value="WD40 repeat-like"/>
    <property type="match status" value="1"/>
</dbReference>
<dbReference type="AlphaFoldDB" id="A0AAV7YGX7"/>
<dbReference type="GO" id="GO:0030674">
    <property type="term" value="F:protein-macromolecule adaptor activity"/>
    <property type="evidence" value="ECO:0007669"/>
    <property type="project" value="TreeGrafter"/>
</dbReference>
<dbReference type="GO" id="GO:0030897">
    <property type="term" value="C:HOPS complex"/>
    <property type="evidence" value="ECO:0007669"/>
    <property type="project" value="TreeGrafter"/>
</dbReference>
<dbReference type="InterPro" id="IPR013083">
    <property type="entry name" value="Znf_RING/FYVE/PHD"/>
</dbReference>
<dbReference type="EMBL" id="JANTQA010000060">
    <property type="protein sequence ID" value="KAJ3428136.1"/>
    <property type="molecule type" value="Genomic_DNA"/>
</dbReference>
<evidence type="ECO:0000313" key="11">
    <source>
        <dbReference type="EMBL" id="KAJ3428136.1"/>
    </source>
</evidence>
<dbReference type="Pfam" id="PF26148">
    <property type="entry name" value="VPS18_RING_C"/>
    <property type="match status" value="1"/>
</dbReference>
<evidence type="ECO:0000259" key="10">
    <source>
        <dbReference type="Pfam" id="PF26148"/>
    </source>
</evidence>
<feature type="region of interest" description="Disordered" evidence="8">
    <location>
        <begin position="373"/>
        <end position="412"/>
    </location>
</feature>
<dbReference type="InterPro" id="IPR058919">
    <property type="entry name" value="Pep3/Vps18_RING_C"/>
</dbReference>
<dbReference type="GO" id="GO:0005768">
    <property type="term" value="C:endosome"/>
    <property type="evidence" value="ECO:0007669"/>
    <property type="project" value="TreeGrafter"/>
</dbReference>
<feature type="region of interest" description="Disordered" evidence="8">
    <location>
        <begin position="1"/>
        <end position="36"/>
    </location>
</feature>
<proteinExistence type="inferred from homology"/>
<keyword evidence="4" id="KW-0862">Zinc</keyword>
<dbReference type="Gene3D" id="3.30.40.10">
    <property type="entry name" value="Zinc/RING finger domain, C3HC4 (zinc finger)"/>
    <property type="match status" value="1"/>
</dbReference>
<feature type="compositionally biased region" description="Acidic residues" evidence="8">
    <location>
        <begin position="605"/>
        <end position="616"/>
    </location>
</feature>
<feature type="region of interest" description="Disordered" evidence="8">
    <location>
        <begin position="592"/>
        <end position="623"/>
    </location>
</feature>
<feature type="compositionally biased region" description="Basic and acidic residues" evidence="8">
    <location>
        <begin position="380"/>
        <end position="392"/>
    </location>
</feature>
<evidence type="ECO:0000256" key="8">
    <source>
        <dbReference type="SAM" id="MobiDB-lite"/>
    </source>
</evidence>
<feature type="domain" description="Pep3/Vps18 beta-propeller" evidence="9">
    <location>
        <begin position="45"/>
        <end position="364"/>
    </location>
</feature>
<evidence type="ECO:0000313" key="12">
    <source>
        <dbReference type="Proteomes" id="UP001146793"/>
    </source>
</evidence>
<organism evidence="11 12">
    <name type="scientific">Anaeramoeba flamelloides</name>
    <dbReference type="NCBI Taxonomy" id="1746091"/>
    <lineage>
        <taxon>Eukaryota</taxon>
        <taxon>Metamonada</taxon>
        <taxon>Anaeramoebidae</taxon>
        <taxon>Anaeramoeba</taxon>
    </lineage>
</organism>
<dbReference type="InterPro" id="IPR007810">
    <property type="entry name" value="Pep3/Vps18_beta-prop"/>
</dbReference>
<keyword evidence="3" id="KW-0863">Zinc-finger</keyword>
<evidence type="ECO:0000256" key="2">
    <source>
        <dbReference type="ARBA" id="ARBA00022723"/>
    </source>
</evidence>
<keyword evidence="5" id="KW-0472">Membrane</keyword>
<dbReference type="InterPro" id="IPR036322">
    <property type="entry name" value="WD40_repeat_dom_sf"/>
</dbReference>
<evidence type="ECO:0000256" key="7">
    <source>
        <dbReference type="PROSITE-ProRule" id="PRU01006"/>
    </source>
</evidence>
<dbReference type="GO" id="GO:0048284">
    <property type="term" value="P:organelle fusion"/>
    <property type="evidence" value="ECO:0007669"/>
    <property type="project" value="TreeGrafter"/>
</dbReference>
<dbReference type="InterPro" id="IPR000547">
    <property type="entry name" value="Clathrin_H-chain/VPS_repeat"/>
</dbReference>
<dbReference type="GO" id="GO:0007032">
    <property type="term" value="P:endosome organization"/>
    <property type="evidence" value="ECO:0007669"/>
    <property type="project" value="TreeGrafter"/>
</dbReference>
<evidence type="ECO:0000256" key="6">
    <source>
        <dbReference type="ARBA" id="ARBA00029433"/>
    </source>
</evidence>
<evidence type="ECO:0000256" key="5">
    <source>
        <dbReference type="ARBA" id="ARBA00023136"/>
    </source>
</evidence>
<feature type="repeat" description="CHCR" evidence="7">
    <location>
        <begin position="741"/>
        <end position="894"/>
    </location>
</feature>
<sequence>MDRDFSISSDEDSSVSSRSIFTRDRNSESSTFSSQGQMDFKEDAIFQVNTTDINVRNLEITTAASANKIIVMGCKDGTILRTSTSSNTKTRCKIHEGKDREVVKMFLDPTGNHLIVTCKGGYNYYNHFRTDPKKFHLMKELKNITITCIAWGRNDPVEKKPEPFLIGTNIGTIYYAIYKGLVSQITSTILNILSQSADFNLRATFKTDSEIKNIMIQYLGKEKLRILILTAKRFLELEGGPTLSHVFDLFNSIISEDLNKGNCSNFSFLPRQFTLKKANDEICYLNGNTIRFGHLDENLRFKSSQQIKRFTADFEIEDLYNSNDPKLNLNKLDVMNLGTGNEKLNAELERKICGCIITEYHIIVGYTFSDPNQNQNSKTNTKDNQSKNENKKMGISFLKKNQKKKSKNKKSTNNLTDSYGEILIFSQLTHKCVERHKIKGLKELIMDSIFYDPILIYIVTQKGISLLISNTEKRDLVKQYLENKNYPMALRFAKTKMEKQNVYRLYGYSLFKNGSYELAAEKFTQSDLKWETVALLFLELNDNIYLISYLTQIIEKMHLNNPKNKQKFLLVSTWILELYLRKFTELELQNFNEENNNNNNNNNNNDDDDDDDDDDDNQNKNDKIIESGVKNGKKIYLRCKRFLQKYCKQLNSKIVYKLLESHNRINLLIQYCIAIENYEKAILILIQEKKFDKAIKYITQTQDPELFYKYSYLLIGQEPNLLILSWIQFIENQNKNKRHKKGENLNCERLIPSIDKYLKRYNFHLNEKHPLIEFFSLLNPKNQKITTNNYLISFYLNYNLTTKLHHFIYSLKRNFKLFDPLFTLNICKKKKYYEIVTYLYSLLPKYKEAIEYALKYDHKLALKYIDEIDDKQLKTTLLLKICEHLIKKDRNITRAVEVVGEYPEIRIDDFISILPGFVKLNDFKMQVKESLIEHTKKMQILKYNIKDSNTKIKEIHHKIKNIKNLKTNFKPDQNCSICKKPIGLSNNYYIFKCNHIFHENCLKEKMINQFLSQSEIRQVKDFEISIKDQNDILNKNPDLKLKQSTEKNLNKLKNKYDQLIAPSCVLCGNITVDILNKPFTSSVEEENSWKL</sequence>
<dbReference type="GO" id="GO:0007033">
    <property type="term" value="P:vacuole organization"/>
    <property type="evidence" value="ECO:0007669"/>
    <property type="project" value="TreeGrafter"/>
</dbReference>
<dbReference type="PANTHER" id="PTHR23323:SF26">
    <property type="entry name" value="VACUOLAR PROTEIN SORTING-ASSOCIATED PROTEIN 18 HOMOLOG"/>
    <property type="match status" value="1"/>
</dbReference>
<reference evidence="11" key="1">
    <citation type="submission" date="2022-08" db="EMBL/GenBank/DDBJ databases">
        <title>Novel sulphate-reducing endosymbionts in the free-living metamonad Anaeramoeba.</title>
        <authorList>
            <person name="Jerlstrom-Hultqvist J."/>
            <person name="Cepicka I."/>
            <person name="Gallot-Lavallee L."/>
            <person name="Salas-Leiva D."/>
            <person name="Curtis B.A."/>
            <person name="Zahonova K."/>
            <person name="Pipaliya S."/>
            <person name="Dacks J."/>
            <person name="Roger A.J."/>
        </authorList>
    </citation>
    <scope>NUCLEOTIDE SEQUENCE</scope>
    <source>
        <strain evidence="11">Busselton2</strain>
    </source>
</reference>
<feature type="compositionally biased region" description="Low complexity" evidence="8">
    <location>
        <begin position="595"/>
        <end position="604"/>
    </location>
</feature>
<evidence type="ECO:0000256" key="4">
    <source>
        <dbReference type="ARBA" id="ARBA00022833"/>
    </source>
</evidence>
<dbReference type="GO" id="GO:0006904">
    <property type="term" value="P:vesicle docking involved in exocytosis"/>
    <property type="evidence" value="ECO:0007669"/>
    <property type="project" value="TreeGrafter"/>
</dbReference>
<dbReference type="GO" id="GO:0008270">
    <property type="term" value="F:zinc ion binding"/>
    <property type="evidence" value="ECO:0007669"/>
    <property type="project" value="UniProtKB-KW"/>
</dbReference>
<dbReference type="GO" id="GO:0006886">
    <property type="term" value="P:intracellular protein transport"/>
    <property type="evidence" value="ECO:0007669"/>
    <property type="project" value="UniProtKB-UniRule"/>
</dbReference>
<dbReference type="Proteomes" id="UP001146793">
    <property type="component" value="Unassembled WGS sequence"/>
</dbReference>